<keyword evidence="3" id="KW-1185">Reference proteome</keyword>
<organism evidence="2 3">
    <name type="scientific">Marinobacter segnicrescens</name>
    <dbReference type="NCBI Taxonomy" id="430453"/>
    <lineage>
        <taxon>Bacteria</taxon>
        <taxon>Pseudomonadati</taxon>
        <taxon>Pseudomonadota</taxon>
        <taxon>Gammaproteobacteria</taxon>
        <taxon>Pseudomonadales</taxon>
        <taxon>Marinobacteraceae</taxon>
        <taxon>Marinobacter</taxon>
    </lineage>
</organism>
<feature type="signal peptide" evidence="1">
    <location>
        <begin position="1"/>
        <end position="19"/>
    </location>
</feature>
<evidence type="ECO:0000256" key="1">
    <source>
        <dbReference type="SAM" id="SignalP"/>
    </source>
</evidence>
<dbReference type="EMBL" id="FOHZ01000019">
    <property type="protein sequence ID" value="SET71977.1"/>
    <property type="molecule type" value="Genomic_DNA"/>
</dbReference>
<evidence type="ECO:0000313" key="2">
    <source>
        <dbReference type="EMBL" id="SET71977.1"/>
    </source>
</evidence>
<evidence type="ECO:0000313" key="3">
    <source>
        <dbReference type="Proteomes" id="UP000198762"/>
    </source>
</evidence>
<feature type="chain" id="PRO_5011526100" evidence="1">
    <location>
        <begin position="20"/>
        <end position="192"/>
    </location>
</feature>
<proteinExistence type="predicted"/>
<sequence length="192" mass="21458">MRKTTLSLLLCTLALPAFGQEHPHHNTHQGQHPGATEQTKLTEAGNSVFATIQEVIHHLTQNPDTDWSKVDLEVLRQHLLDMKDIAENVEVVDQRRMPNGVTLVVAPLTTRADEALERVLSAHPEQLRRETGWEMIVGRQGDQFRITTTSEDPDDTAMINGLGYIGLMAYGSHHQAHHWAMGSGQNPHQGHH</sequence>
<accession>A0A1I0GNL3</accession>
<dbReference type="OrthoDB" id="1524152at2"/>
<protein>
    <submittedName>
        <fullName evidence="2">Uncharacterized protein</fullName>
    </submittedName>
</protein>
<name>A0A1I0GNL3_9GAMM</name>
<gene>
    <name evidence="2" type="ORF">SAMN04487962_11930</name>
</gene>
<dbReference type="RefSeq" id="WP_091853914.1">
    <property type="nucleotide sequence ID" value="NZ_FOHZ01000019.1"/>
</dbReference>
<dbReference type="Proteomes" id="UP000198762">
    <property type="component" value="Unassembled WGS sequence"/>
</dbReference>
<dbReference type="STRING" id="430453.SAMN04487962_11930"/>
<keyword evidence="1" id="KW-0732">Signal</keyword>
<dbReference type="AlphaFoldDB" id="A0A1I0GNL3"/>
<reference evidence="3" key="1">
    <citation type="submission" date="2016-10" db="EMBL/GenBank/DDBJ databases">
        <authorList>
            <person name="Varghese N."/>
            <person name="Submissions S."/>
        </authorList>
    </citation>
    <scope>NUCLEOTIDE SEQUENCE [LARGE SCALE GENOMIC DNA]</scope>
    <source>
        <strain evidence="3">CGMCC 1.6489</strain>
    </source>
</reference>